<feature type="region of interest" description="Disordered" evidence="1">
    <location>
        <begin position="259"/>
        <end position="318"/>
    </location>
</feature>
<comment type="caution">
    <text evidence="2">The sequence shown here is derived from an EMBL/GenBank/DDBJ whole genome shotgun (WGS) entry which is preliminary data.</text>
</comment>
<dbReference type="InterPro" id="IPR044824">
    <property type="entry name" value="MAIN-like"/>
</dbReference>
<keyword evidence="3" id="KW-1185">Reference proteome</keyword>
<proteinExistence type="predicted"/>
<dbReference type="PANTHER" id="PTHR46033:SF8">
    <property type="entry name" value="PROTEIN MAINTENANCE OF MERISTEMS-LIKE"/>
    <property type="match status" value="1"/>
</dbReference>
<protein>
    <recommendedName>
        <fullName evidence="4">Aminotransferase-like plant mobile domain-containing protein</fullName>
    </recommendedName>
</protein>
<organism evidence="2 3">
    <name type="scientific">Arachis hypogaea</name>
    <name type="common">Peanut</name>
    <dbReference type="NCBI Taxonomy" id="3818"/>
    <lineage>
        <taxon>Eukaryota</taxon>
        <taxon>Viridiplantae</taxon>
        <taxon>Streptophyta</taxon>
        <taxon>Embryophyta</taxon>
        <taxon>Tracheophyta</taxon>
        <taxon>Spermatophyta</taxon>
        <taxon>Magnoliopsida</taxon>
        <taxon>eudicotyledons</taxon>
        <taxon>Gunneridae</taxon>
        <taxon>Pentapetalae</taxon>
        <taxon>rosids</taxon>
        <taxon>fabids</taxon>
        <taxon>Fabales</taxon>
        <taxon>Fabaceae</taxon>
        <taxon>Papilionoideae</taxon>
        <taxon>50 kb inversion clade</taxon>
        <taxon>dalbergioids sensu lato</taxon>
        <taxon>Dalbergieae</taxon>
        <taxon>Pterocarpus clade</taxon>
        <taxon>Arachis</taxon>
    </lineage>
</organism>
<evidence type="ECO:0000256" key="1">
    <source>
        <dbReference type="SAM" id="MobiDB-lite"/>
    </source>
</evidence>
<dbReference type="PANTHER" id="PTHR46033">
    <property type="entry name" value="PROTEIN MAIN-LIKE 2"/>
    <property type="match status" value="1"/>
</dbReference>
<feature type="region of interest" description="Disordered" evidence="1">
    <location>
        <begin position="372"/>
        <end position="396"/>
    </location>
</feature>
<dbReference type="AlphaFoldDB" id="A0A445DX98"/>
<gene>
    <name evidence="2" type="ORF">Ahy_A03g014259</name>
</gene>
<sequence length="396" mass="45071">MTVCYTWFHERFQVLPADASEETVRIYARAYILLLLSSQLFANKNANWVNLCWLPYLASMDDLGRYSWGSAALAWLLRPSGFDVFGFPLASRLRVRDFVWEPYSSPDVTAVVHPEILVDEHCRLWTAATSLIYFAAIEWHQVDRVVPQFGGVQHLPQLALKIDWIHAKDGRADPGPLAKYLDWWCRVAHRFLSPNVAFHDPRLIVLTEEARHRGSSQAPPKVQVPDRPDNRRVDRHRRIGTRATDREWRWLDDLMDEDLGGADDGGVMDHRLPRRRARRQGERDGRGQARGRGPPAGDDGAQHAIGEDVGSVDTGMDQPTYKVRGSSQKFGSVDLQGFADFTTAAVGMDIEDPVSQSEFFRDRANVLRDDDATHYRPQMPEVHSQFAEYQPPSQDV</sequence>
<dbReference type="GO" id="GO:0010073">
    <property type="term" value="P:meristem maintenance"/>
    <property type="evidence" value="ECO:0007669"/>
    <property type="project" value="InterPro"/>
</dbReference>
<evidence type="ECO:0000313" key="2">
    <source>
        <dbReference type="EMBL" id="RYR67824.1"/>
    </source>
</evidence>
<evidence type="ECO:0008006" key="4">
    <source>
        <dbReference type="Google" id="ProtNLM"/>
    </source>
</evidence>
<dbReference type="EMBL" id="SDMP01000003">
    <property type="protein sequence ID" value="RYR67824.1"/>
    <property type="molecule type" value="Genomic_DNA"/>
</dbReference>
<dbReference type="Proteomes" id="UP000289738">
    <property type="component" value="Chromosome A03"/>
</dbReference>
<name>A0A445DX98_ARAHY</name>
<reference evidence="2 3" key="1">
    <citation type="submission" date="2019-01" db="EMBL/GenBank/DDBJ databases">
        <title>Sequencing of cultivated peanut Arachis hypogaea provides insights into genome evolution and oil improvement.</title>
        <authorList>
            <person name="Chen X."/>
        </authorList>
    </citation>
    <scope>NUCLEOTIDE SEQUENCE [LARGE SCALE GENOMIC DNA]</scope>
    <source>
        <strain evidence="3">cv. Fuhuasheng</strain>
        <tissue evidence="2">Leaves</tissue>
    </source>
</reference>
<accession>A0A445DX98</accession>
<evidence type="ECO:0000313" key="3">
    <source>
        <dbReference type="Proteomes" id="UP000289738"/>
    </source>
</evidence>
<feature type="region of interest" description="Disordered" evidence="1">
    <location>
        <begin position="210"/>
        <end position="238"/>
    </location>
</feature>